<dbReference type="CDD" id="cd00038">
    <property type="entry name" value="CAP_ED"/>
    <property type="match status" value="1"/>
</dbReference>
<keyword evidence="2" id="KW-0808">Transferase</keyword>
<proteinExistence type="predicted"/>
<accession>A4TWD1</accession>
<gene>
    <name evidence="2" type="ORF">MGR_2735</name>
</gene>
<name>A4TWD1_9PROT</name>
<reference evidence="2" key="1">
    <citation type="journal article" date="2007" name="J. Bacteriol.">
        <title>Comparative genome analysis of four magnetotactic bacteria reveals a complex set of group-specific genes implicated in magnetosome biomineralization and function.</title>
        <authorList>
            <person name="Richter M."/>
            <person name="Kube M."/>
            <person name="Bazylinski D.A."/>
            <person name="Lombardot T."/>
            <person name="Gloeckner F.O."/>
            <person name="Reinhardt R."/>
            <person name="Schueler D."/>
        </authorList>
    </citation>
    <scope>NUCLEOTIDE SEQUENCE</scope>
    <source>
        <strain evidence="2">MSR-1</strain>
    </source>
</reference>
<dbReference type="SUPFAM" id="SSF51206">
    <property type="entry name" value="cAMP-binding domain-like"/>
    <property type="match status" value="1"/>
</dbReference>
<keyword evidence="2" id="KW-0418">Kinase</keyword>
<dbReference type="InterPro" id="IPR018490">
    <property type="entry name" value="cNMP-bd_dom_sf"/>
</dbReference>
<dbReference type="RefSeq" id="WP_106003132.1">
    <property type="nucleotide sequence ID" value="NZ_CP027527.1"/>
</dbReference>
<organism evidence="2">
    <name type="scientific">Magnetospirillum gryphiswaldense</name>
    <dbReference type="NCBI Taxonomy" id="55518"/>
    <lineage>
        <taxon>Bacteria</taxon>
        <taxon>Pseudomonadati</taxon>
        <taxon>Pseudomonadota</taxon>
        <taxon>Alphaproteobacteria</taxon>
        <taxon>Rhodospirillales</taxon>
        <taxon>Rhodospirillaceae</taxon>
        <taxon>Magnetospirillum</taxon>
    </lineage>
</organism>
<dbReference type="SMART" id="SM00100">
    <property type="entry name" value="cNMP"/>
    <property type="match status" value="1"/>
</dbReference>
<evidence type="ECO:0000259" key="1">
    <source>
        <dbReference type="PROSITE" id="PS50042"/>
    </source>
</evidence>
<evidence type="ECO:0000313" key="2">
    <source>
        <dbReference type="EMBL" id="CAM74938.1"/>
    </source>
</evidence>
<dbReference type="Gene3D" id="2.60.120.10">
    <property type="entry name" value="Jelly Rolls"/>
    <property type="match status" value="1"/>
</dbReference>
<dbReference type="GO" id="GO:0016301">
    <property type="term" value="F:kinase activity"/>
    <property type="evidence" value="ECO:0007669"/>
    <property type="project" value="UniProtKB-KW"/>
</dbReference>
<dbReference type="SUPFAM" id="SSF46785">
    <property type="entry name" value="Winged helix' DNA-binding domain"/>
    <property type="match status" value="1"/>
</dbReference>
<protein>
    <submittedName>
        <fullName evidence="2">cAMP-binding proteins-catabolite gene activator and regulatory subunit of cAMP-dependent protein kinases</fullName>
    </submittedName>
</protein>
<dbReference type="Pfam" id="PF00027">
    <property type="entry name" value="cNMP_binding"/>
    <property type="match status" value="1"/>
</dbReference>
<sequence>MAADHSTLLQGIRPSRKILAAGEVVMRAGDKVAALYAIETGRVALSRHGSMVHVAEPGTLFGESGLFVDTNPVDAVALEPAVVLAYARPQVLLHLRAHPDINLAFSAFLARRLNAARARIELGKLKGAEDRVTAFLIQAGAAQGWIKLGQPLSHIAADIGLTHEAFYRTLRKLVDKGALDRQGRRGFRLKTDHE</sequence>
<dbReference type="InterPro" id="IPR036390">
    <property type="entry name" value="WH_DNA-bd_sf"/>
</dbReference>
<dbReference type="AlphaFoldDB" id="A4TWD1"/>
<dbReference type="InterPro" id="IPR014710">
    <property type="entry name" value="RmlC-like_jellyroll"/>
</dbReference>
<dbReference type="InterPro" id="IPR000595">
    <property type="entry name" value="cNMP-bd_dom"/>
</dbReference>
<dbReference type="PROSITE" id="PS50042">
    <property type="entry name" value="CNMP_BINDING_3"/>
    <property type="match status" value="1"/>
</dbReference>
<feature type="domain" description="Cyclic nucleotide-binding" evidence="1">
    <location>
        <begin position="8"/>
        <end position="75"/>
    </location>
</feature>
<dbReference type="EMBL" id="CU459003">
    <property type="protein sequence ID" value="CAM74938.1"/>
    <property type="molecule type" value="Genomic_DNA"/>
</dbReference>